<feature type="region of interest" description="Disordered" evidence="1">
    <location>
        <begin position="65"/>
        <end position="86"/>
    </location>
</feature>
<feature type="region of interest" description="Disordered" evidence="1">
    <location>
        <begin position="1"/>
        <end position="21"/>
    </location>
</feature>
<feature type="compositionally biased region" description="Polar residues" evidence="1">
    <location>
        <begin position="68"/>
        <end position="77"/>
    </location>
</feature>
<protein>
    <submittedName>
        <fullName evidence="2">Uncharacterized protein</fullName>
    </submittedName>
</protein>
<dbReference type="AlphaFoldDB" id="F4S5Z7"/>
<dbReference type="Proteomes" id="UP000001072">
    <property type="component" value="Unassembled WGS sequence"/>
</dbReference>
<reference evidence="3" key="1">
    <citation type="journal article" date="2011" name="Proc. Natl. Acad. Sci. U.S.A.">
        <title>Obligate biotrophy features unraveled by the genomic analysis of rust fungi.</title>
        <authorList>
            <person name="Duplessis S."/>
            <person name="Cuomo C.A."/>
            <person name="Lin Y.-C."/>
            <person name="Aerts A."/>
            <person name="Tisserant E."/>
            <person name="Veneault-Fourrey C."/>
            <person name="Joly D.L."/>
            <person name="Hacquard S."/>
            <person name="Amselem J."/>
            <person name="Cantarel B.L."/>
            <person name="Chiu R."/>
            <person name="Coutinho P.M."/>
            <person name="Feau N."/>
            <person name="Field M."/>
            <person name="Frey P."/>
            <person name="Gelhaye E."/>
            <person name="Goldberg J."/>
            <person name="Grabherr M.G."/>
            <person name="Kodira C.D."/>
            <person name="Kohler A."/>
            <person name="Kuees U."/>
            <person name="Lindquist E.A."/>
            <person name="Lucas S.M."/>
            <person name="Mago R."/>
            <person name="Mauceli E."/>
            <person name="Morin E."/>
            <person name="Murat C."/>
            <person name="Pangilinan J.L."/>
            <person name="Park R."/>
            <person name="Pearson M."/>
            <person name="Quesneville H."/>
            <person name="Rouhier N."/>
            <person name="Sakthikumar S."/>
            <person name="Salamov A.A."/>
            <person name="Schmutz J."/>
            <person name="Selles B."/>
            <person name="Shapiro H."/>
            <person name="Tanguay P."/>
            <person name="Tuskan G.A."/>
            <person name="Henrissat B."/>
            <person name="Van de Peer Y."/>
            <person name="Rouze P."/>
            <person name="Ellis J.G."/>
            <person name="Dodds P.N."/>
            <person name="Schein J.E."/>
            <person name="Zhong S."/>
            <person name="Hamelin R.C."/>
            <person name="Grigoriev I.V."/>
            <person name="Szabo L.J."/>
            <person name="Martin F."/>
        </authorList>
    </citation>
    <scope>NUCLEOTIDE SEQUENCE [LARGE SCALE GENOMIC DNA]</scope>
    <source>
        <strain evidence="3">98AG31 / pathotype 3-4-7</strain>
    </source>
</reference>
<keyword evidence="3" id="KW-1185">Reference proteome</keyword>
<evidence type="ECO:0000256" key="1">
    <source>
        <dbReference type="SAM" id="MobiDB-lite"/>
    </source>
</evidence>
<organism evidence="3">
    <name type="scientific">Melampsora larici-populina (strain 98AG31 / pathotype 3-4-7)</name>
    <name type="common">Poplar leaf rust fungus</name>
    <dbReference type="NCBI Taxonomy" id="747676"/>
    <lineage>
        <taxon>Eukaryota</taxon>
        <taxon>Fungi</taxon>
        <taxon>Dikarya</taxon>
        <taxon>Basidiomycota</taxon>
        <taxon>Pucciniomycotina</taxon>
        <taxon>Pucciniomycetes</taxon>
        <taxon>Pucciniales</taxon>
        <taxon>Melampsoraceae</taxon>
        <taxon>Melampsora</taxon>
    </lineage>
</organism>
<name>F4S5Z7_MELLP</name>
<evidence type="ECO:0000313" key="2">
    <source>
        <dbReference type="EMBL" id="EGF99930.1"/>
    </source>
</evidence>
<dbReference type="InParanoid" id="F4S5Z7"/>
<dbReference type="HOGENOM" id="CLU_091779_0_0_1"/>
<proteinExistence type="predicted"/>
<dbReference type="KEGG" id="mlr:MELLADRAFT_93983"/>
<gene>
    <name evidence="2" type="ORF">MELLADRAFT_93983</name>
</gene>
<evidence type="ECO:0000313" key="3">
    <source>
        <dbReference type="Proteomes" id="UP000001072"/>
    </source>
</evidence>
<dbReference type="RefSeq" id="XP_007416842.1">
    <property type="nucleotide sequence ID" value="XM_007416780.1"/>
</dbReference>
<dbReference type="GeneID" id="18936754"/>
<dbReference type="EMBL" id="GL883153">
    <property type="protein sequence ID" value="EGF99930.1"/>
    <property type="molecule type" value="Genomic_DNA"/>
</dbReference>
<dbReference type="VEuPathDB" id="FungiDB:MELLADRAFT_93983"/>
<accession>F4S5Z7</accession>
<sequence>MAPATQPPDQYFESIPSVPSNPQWKCLVCKRQMGTYGAHSRSKAHLEAVARYEARLAAENQMIPGLNDNHQQSRNTTPSPPHQEDVFGDDEAVFDTEIRPPSPPLSYLRAFEFAQENKSSDSEDSDREIDLHKLAEAIAAMEDADMGPHDEAADEAALEADLRSGQLPDSSEWYPFKKKEDQLETFYPGPNTTVYAPSWTYAMCDCRSGVLYVP</sequence>